<keyword evidence="1" id="KW-0732">Signal</keyword>
<dbReference type="InterPro" id="IPR016590">
    <property type="entry name" value="Rhamnogalacturonase_B"/>
</dbReference>
<accession>A0A9P7VM63</accession>
<evidence type="ECO:0000313" key="3">
    <source>
        <dbReference type="EMBL" id="KAG7443147.1"/>
    </source>
</evidence>
<gene>
    <name evidence="3" type="ORF">BT62DRAFT_922239</name>
</gene>
<dbReference type="Gene3D" id="2.60.120.260">
    <property type="entry name" value="Galactose-binding domain-like"/>
    <property type="match status" value="1"/>
</dbReference>
<evidence type="ECO:0000313" key="4">
    <source>
        <dbReference type="Proteomes" id="UP000812287"/>
    </source>
</evidence>
<dbReference type="RefSeq" id="XP_043036647.1">
    <property type="nucleotide sequence ID" value="XM_043184386.1"/>
</dbReference>
<name>A0A9P7VM63_9AGAR</name>
<evidence type="ECO:0000259" key="2">
    <source>
        <dbReference type="Pfam" id="PF09284"/>
    </source>
</evidence>
<dbReference type="GeneID" id="66106683"/>
<dbReference type="PANTHER" id="PTHR36574">
    <property type="entry name" value="RHAMNOGALACTURONATE LYASE-RELATED"/>
    <property type="match status" value="1"/>
</dbReference>
<dbReference type="EMBL" id="MU250547">
    <property type="protein sequence ID" value="KAG7443147.1"/>
    <property type="molecule type" value="Genomic_DNA"/>
</dbReference>
<dbReference type="Pfam" id="PF09284">
    <property type="entry name" value="RhgB_N"/>
    <property type="match status" value="1"/>
</dbReference>
<reference evidence="3" key="1">
    <citation type="submission" date="2020-11" db="EMBL/GenBank/DDBJ databases">
        <title>Adaptations for nitrogen fixation in a non-lichenized fungal sporocarp promotes dispersal by wood-feeding termites.</title>
        <authorList>
            <consortium name="DOE Joint Genome Institute"/>
            <person name="Koch R.A."/>
            <person name="Yoon G."/>
            <person name="Arayal U."/>
            <person name="Lail K."/>
            <person name="Amirebrahimi M."/>
            <person name="Labutti K."/>
            <person name="Lipzen A."/>
            <person name="Riley R."/>
            <person name="Barry K."/>
            <person name="Henrissat B."/>
            <person name="Grigoriev I.V."/>
            <person name="Herr J.R."/>
            <person name="Aime M.C."/>
        </authorList>
    </citation>
    <scope>NUCLEOTIDE SEQUENCE</scope>
    <source>
        <strain evidence="3">MCA 3950</strain>
    </source>
</reference>
<feature type="chain" id="PRO_5040423435" description="Rhamnogalacturonase B N-terminal domain-containing protein" evidence="1">
    <location>
        <begin position="18"/>
        <end position="312"/>
    </location>
</feature>
<dbReference type="GO" id="GO:0030246">
    <property type="term" value="F:carbohydrate binding"/>
    <property type="evidence" value="ECO:0007669"/>
    <property type="project" value="InterPro"/>
</dbReference>
<dbReference type="InterPro" id="IPR015364">
    <property type="entry name" value="RhgB_N"/>
</dbReference>
<feature type="signal peptide" evidence="1">
    <location>
        <begin position="1"/>
        <end position="17"/>
    </location>
</feature>
<dbReference type="InterPro" id="IPR014718">
    <property type="entry name" value="GH-type_carb-bd"/>
</dbReference>
<dbReference type="Proteomes" id="UP000812287">
    <property type="component" value="Unassembled WGS sequence"/>
</dbReference>
<dbReference type="GO" id="GO:0016837">
    <property type="term" value="F:carbon-oxygen lyase activity, acting on polysaccharides"/>
    <property type="evidence" value="ECO:0007669"/>
    <property type="project" value="InterPro"/>
</dbReference>
<keyword evidence="4" id="KW-1185">Reference proteome</keyword>
<dbReference type="Gene3D" id="2.70.98.10">
    <property type="match status" value="1"/>
</dbReference>
<dbReference type="OrthoDB" id="2970737at2759"/>
<dbReference type="PANTHER" id="PTHR36574:SF1">
    <property type="entry name" value="RHAMNOGALACTURONATE LYASE-RELATED"/>
    <property type="match status" value="1"/>
</dbReference>
<dbReference type="SUPFAM" id="SSF74650">
    <property type="entry name" value="Galactose mutarotase-like"/>
    <property type="match status" value="1"/>
</dbReference>
<dbReference type="GO" id="GO:0045490">
    <property type="term" value="P:pectin catabolic process"/>
    <property type="evidence" value="ECO:0007669"/>
    <property type="project" value="TreeGrafter"/>
</dbReference>
<dbReference type="SUPFAM" id="SSF49785">
    <property type="entry name" value="Galactose-binding domain-like"/>
    <property type="match status" value="1"/>
</dbReference>
<organism evidence="3 4">
    <name type="scientific">Guyanagaster necrorhizus</name>
    <dbReference type="NCBI Taxonomy" id="856835"/>
    <lineage>
        <taxon>Eukaryota</taxon>
        <taxon>Fungi</taxon>
        <taxon>Dikarya</taxon>
        <taxon>Basidiomycota</taxon>
        <taxon>Agaricomycotina</taxon>
        <taxon>Agaricomycetes</taxon>
        <taxon>Agaricomycetidae</taxon>
        <taxon>Agaricales</taxon>
        <taxon>Marasmiineae</taxon>
        <taxon>Physalacriaceae</taxon>
        <taxon>Guyanagaster</taxon>
    </lineage>
</organism>
<evidence type="ECO:0000256" key="1">
    <source>
        <dbReference type="SAM" id="SignalP"/>
    </source>
</evidence>
<proteinExistence type="predicted"/>
<dbReference type="InterPro" id="IPR011013">
    <property type="entry name" value="Gal_mutarotase_sf_dom"/>
</dbReference>
<feature type="domain" description="Rhamnogalacturonase B N-terminal" evidence="2">
    <location>
        <begin position="37"/>
        <end position="116"/>
    </location>
</feature>
<dbReference type="InterPro" id="IPR008979">
    <property type="entry name" value="Galactose-bd-like_sf"/>
</dbReference>
<protein>
    <recommendedName>
        <fullName evidence="2">Rhamnogalacturonase B N-terminal domain-containing protein</fullName>
    </recommendedName>
</protein>
<sequence>MKLLAFILLGCISSGFASLVLQHRVPTCWSILACLQQLSSGLESATVTSAVDNDIAVVTIETDTIKHYYIVRSEPSVDELRFIARLSKDELPNGNTKSEVNGGTAIEGSDVFELGGDPIQVLFQHTYRQSGKHSTGSLFLHEFQTNGELSYPIFRTVGLGVHFEICPGNDEWISPFRQLRHELHEDLGLEGYVASSDRCTVSGTYSETLSSVDVTIGFSNDDVQYWTPAFAALDQGELAAGTASVTVEAGSSATLELSSSLDVPDTIWNFGTVDGTPSGSLNADLIERMHPSDSRMSDWVPVMFTYQFELEV</sequence>
<dbReference type="AlphaFoldDB" id="A0A9P7VM63"/>
<comment type="caution">
    <text evidence="3">The sequence shown here is derived from an EMBL/GenBank/DDBJ whole genome shotgun (WGS) entry which is preliminary data.</text>
</comment>